<evidence type="ECO:0008006" key="3">
    <source>
        <dbReference type="Google" id="ProtNLM"/>
    </source>
</evidence>
<gene>
    <name evidence="1" type="ORF">GV64_09240</name>
</gene>
<accession>A0A081K9S7</accession>
<organism evidence="1 2">
    <name type="scientific">Endozoicomonas elysicola</name>
    <dbReference type="NCBI Taxonomy" id="305900"/>
    <lineage>
        <taxon>Bacteria</taxon>
        <taxon>Pseudomonadati</taxon>
        <taxon>Pseudomonadota</taxon>
        <taxon>Gammaproteobacteria</taxon>
        <taxon>Oceanospirillales</taxon>
        <taxon>Endozoicomonadaceae</taxon>
        <taxon>Endozoicomonas</taxon>
    </lineage>
</organism>
<dbReference type="eggNOG" id="ENOG5033ID4">
    <property type="taxonomic scope" value="Bacteria"/>
</dbReference>
<protein>
    <recommendedName>
        <fullName evidence="3">YtkA-like domain-containing protein</fullName>
    </recommendedName>
</protein>
<evidence type="ECO:0000313" key="2">
    <source>
        <dbReference type="Proteomes" id="UP000027997"/>
    </source>
</evidence>
<dbReference type="STRING" id="305900.GV64_09240"/>
<name>A0A081K9S7_9GAMM</name>
<dbReference type="EMBL" id="JOJP01000001">
    <property type="protein sequence ID" value="KEI70903.1"/>
    <property type="molecule type" value="Genomic_DNA"/>
</dbReference>
<keyword evidence="2" id="KW-1185">Reference proteome</keyword>
<evidence type="ECO:0000313" key="1">
    <source>
        <dbReference type="EMBL" id="KEI70903.1"/>
    </source>
</evidence>
<sequence>MMKNVSKHLSQFLLSIVLLLGLLLVFYVSRSLNKSEMPVDKEAFQTVSYCNTFKGCQTRVGEGSITLSILPASMPTGQPLDIRTDISGLNAEKVSMEFVGRDMPMGLMPFNLQKQSGHASGTDLYTGTDSITFCTTDSKMVWVARLKIETREAVHTILFELDNIEANSQ</sequence>
<dbReference type="AlphaFoldDB" id="A0A081K9S7"/>
<proteinExistence type="predicted"/>
<reference evidence="1 2" key="1">
    <citation type="submission" date="2014-06" db="EMBL/GenBank/DDBJ databases">
        <title>Whole Genome Sequences of Three Symbiotic Endozoicomonas Bacteria.</title>
        <authorList>
            <person name="Neave M.J."/>
            <person name="Apprill A."/>
            <person name="Voolstra C.R."/>
        </authorList>
    </citation>
    <scope>NUCLEOTIDE SEQUENCE [LARGE SCALE GENOMIC DNA]</scope>
    <source>
        <strain evidence="1 2">DSM 22380</strain>
    </source>
</reference>
<comment type="caution">
    <text evidence="1">The sequence shown here is derived from an EMBL/GenBank/DDBJ whole genome shotgun (WGS) entry which is preliminary data.</text>
</comment>
<dbReference type="Proteomes" id="UP000027997">
    <property type="component" value="Unassembled WGS sequence"/>
</dbReference>